<dbReference type="SMART" id="SM00338">
    <property type="entry name" value="BRLZ"/>
    <property type="match status" value="1"/>
</dbReference>
<dbReference type="GO" id="GO:0003700">
    <property type="term" value="F:DNA-binding transcription factor activity"/>
    <property type="evidence" value="ECO:0007669"/>
    <property type="project" value="InterPro"/>
</dbReference>
<feature type="domain" description="BZIP" evidence="3">
    <location>
        <begin position="57"/>
        <end position="121"/>
    </location>
</feature>
<dbReference type="InterPro" id="IPR046347">
    <property type="entry name" value="bZIP_sf"/>
</dbReference>
<dbReference type="OrthoDB" id="3555317at2759"/>
<evidence type="ECO:0000256" key="2">
    <source>
        <dbReference type="SAM" id="MobiDB-lite"/>
    </source>
</evidence>
<dbReference type="SUPFAM" id="SSF57959">
    <property type="entry name" value="Leucine zipper domain"/>
    <property type="match status" value="1"/>
</dbReference>
<name>W6Q5F7_PENRF</name>
<accession>W6Q5F7</accession>
<dbReference type="Gene3D" id="1.20.5.170">
    <property type="match status" value="1"/>
</dbReference>
<evidence type="ECO:0000313" key="4">
    <source>
        <dbReference type="EMBL" id="CDM31216.1"/>
    </source>
</evidence>
<keyword evidence="5" id="KW-1185">Reference proteome</keyword>
<proteinExistence type="predicted"/>
<keyword evidence="1" id="KW-0175">Coiled coil</keyword>
<evidence type="ECO:0000313" key="5">
    <source>
        <dbReference type="Proteomes" id="UP000030686"/>
    </source>
</evidence>
<evidence type="ECO:0000256" key="1">
    <source>
        <dbReference type="SAM" id="Coils"/>
    </source>
</evidence>
<organism evidence="4 5">
    <name type="scientific">Penicillium roqueforti (strain FM164)</name>
    <dbReference type="NCBI Taxonomy" id="1365484"/>
    <lineage>
        <taxon>Eukaryota</taxon>
        <taxon>Fungi</taxon>
        <taxon>Dikarya</taxon>
        <taxon>Ascomycota</taxon>
        <taxon>Pezizomycotina</taxon>
        <taxon>Eurotiomycetes</taxon>
        <taxon>Eurotiomycetidae</taxon>
        <taxon>Eurotiales</taxon>
        <taxon>Aspergillaceae</taxon>
        <taxon>Penicillium</taxon>
    </lineage>
</organism>
<reference evidence="4" key="1">
    <citation type="journal article" date="2014" name="Nat. Commun.">
        <title>Multiple recent horizontal transfers of a large genomic region in cheese making fungi.</title>
        <authorList>
            <person name="Cheeseman K."/>
            <person name="Ropars J."/>
            <person name="Renault P."/>
            <person name="Dupont J."/>
            <person name="Gouzy J."/>
            <person name="Branca A."/>
            <person name="Abraham A.L."/>
            <person name="Ceppi M."/>
            <person name="Conseiller E."/>
            <person name="Debuchy R."/>
            <person name="Malagnac F."/>
            <person name="Goarin A."/>
            <person name="Silar P."/>
            <person name="Lacoste S."/>
            <person name="Sallet E."/>
            <person name="Bensimon A."/>
            <person name="Giraud T."/>
            <person name="Brygoo Y."/>
        </authorList>
    </citation>
    <scope>NUCLEOTIDE SEQUENCE [LARGE SCALE GENOMIC DNA]</scope>
    <source>
        <strain evidence="4">FM164</strain>
    </source>
</reference>
<feature type="coiled-coil region" evidence="1">
    <location>
        <begin position="77"/>
        <end position="111"/>
    </location>
</feature>
<dbReference type="Proteomes" id="UP000030686">
    <property type="component" value="Unassembled WGS sequence"/>
</dbReference>
<dbReference type="CDD" id="cd14688">
    <property type="entry name" value="bZIP_YAP"/>
    <property type="match status" value="1"/>
</dbReference>
<dbReference type="AlphaFoldDB" id="W6Q5F7"/>
<feature type="region of interest" description="Disordered" evidence="2">
    <location>
        <begin position="44"/>
        <end position="65"/>
    </location>
</feature>
<sequence length="441" mass="49471">MKPSVLLLLGMRAWHSDIQESPEVHYEPSYPQWYGVRSTAMPTGQVKRTSLGRPRKPAEDAKSIRRAQVREAQQAYRSRQQSQLSSLKARVEQLEDVLNQLSQTVHAFDNQLIQHGSQWSQPQLLQTVQLLRDDIMSHFKRADIHFQESTEDQPSELSQAVNEQPHALVASEVSAGRLKDHTSGSDFWKLFLGSSAGIIPSTNTQNLDNQSNDLVSIPVAPSIAETHTIQYATTPFTQRLFRACAESGHRFLSNLSYKDEDMWEFGLLLQRMPRAEIQRYFGRVIDMEPCNPIVDGRFPYVSLGGAGTHFLQPSSDSFSDSFALFRTANGVSHIPAVEDWFDVHDVERYLLNKGIIAGEFPSALTISYPFSPDARPSNLEIPQGELPGGMMMVIDEYKLINRLSQLPVALGCVAGFRRSDVERVVSHNVRWISVGFTGSTG</sequence>
<dbReference type="PANTHER" id="PTHR40618:SF1">
    <property type="entry name" value="B-ZIP TRANSCRIPTION FACTOR (EUROFUNG)"/>
    <property type="match status" value="1"/>
</dbReference>
<gene>
    <name evidence="4" type="ORF">PROQFM164_S02g001366</name>
</gene>
<dbReference type="OMA" id="YKDEDMW"/>
<dbReference type="InterPro" id="IPR004827">
    <property type="entry name" value="bZIP"/>
</dbReference>
<evidence type="ECO:0000259" key="3">
    <source>
        <dbReference type="SMART" id="SM00338"/>
    </source>
</evidence>
<protein>
    <submittedName>
        <fullName evidence="4">Basic-leucine zipper domain</fullName>
    </submittedName>
</protein>
<dbReference type="EMBL" id="HG792016">
    <property type="protein sequence ID" value="CDM31216.1"/>
    <property type="molecule type" value="Genomic_DNA"/>
</dbReference>
<dbReference type="PANTHER" id="PTHR40618">
    <property type="entry name" value="B-ZIP TRANSCRIPTION FACTOR (EUROFUNG)-RELATED"/>
    <property type="match status" value="1"/>
</dbReference>